<proteinExistence type="predicted"/>
<organism evidence="1 2">
    <name type="scientific">Rhizobium lusitanum</name>
    <dbReference type="NCBI Taxonomy" id="293958"/>
    <lineage>
        <taxon>Bacteria</taxon>
        <taxon>Pseudomonadati</taxon>
        <taxon>Pseudomonadota</taxon>
        <taxon>Alphaproteobacteria</taxon>
        <taxon>Hyphomicrobiales</taxon>
        <taxon>Rhizobiaceae</taxon>
        <taxon>Rhizobium/Agrobacterium group</taxon>
        <taxon>Rhizobium</taxon>
    </lineage>
</organism>
<protein>
    <submittedName>
        <fullName evidence="1">Uncharacterized protein</fullName>
    </submittedName>
</protein>
<dbReference type="EMBL" id="WUEY01000028">
    <property type="protein sequence ID" value="NEI74304.1"/>
    <property type="molecule type" value="Genomic_DNA"/>
</dbReference>
<accession>A0A6L9UF61</accession>
<dbReference type="RefSeq" id="WP_163993423.1">
    <property type="nucleotide sequence ID" value="NZ_WUEY01000028.1"/>
</dbReference>
<reference evidence="1 2" key="1">
    <citation type="submission" date="2019-12" db="EMBL/GenBank/DDBJ databases">
        <title>Rhizobium genotypes associated with high levels of biological nitrogen fixation by grain legumes in a temperate-maritime cropping system.</title>
        <authorList>
            <person name="Maluk M."/>
            <person name="Francesc Ferrando Molina F."/>
            <person name="Lopez Del Egido L."/>
            <person name="Lafos M."/>
            <person name="Langarica-Fuentes A."/>
            <person name="Gebre Yohannes G."/>
            <person name="Young M.W."/>
            <person name="Martin P."/>
            <person name="Gantlett R."/>
            <person name="Kenicer G."/>
            <person name="Hawes C."/>
            <person name="Begg G.S."/>
            <person name="Quilliam R.S."/>
            <person name="Squire G.R."/>
            <person name="Poole P.S."/>
            <person name="Young P.W."/>
            <person name="Iannetta P.M."/>
            <person name="James E.K."/>
        </authorList>
    </citation>
    <scope>NUCLEOTIDE SEQUENCE [LARGE SCALE GENOMIC DNA]</scope>
    <source>
        <strain evidence="1 2">JHI1118</strain>
    </source>
</reference>
<sequence>MAMSATVVYQHPFDARRRLAELNISVEAVIRAVLAGHTARLNCTDNDPPFIPGTEAWRFVVRTLRDELLPLGWRKDDPSNYSLVINDSSQVNIVVASSDALTCAVHGSPRTKSLKGLFTEAAVLKNNLETDMFPETVEAELRKAATILSYPTWLLLIHIEDEECRAELSLPSAFDDRNVTEWAERIFIPLPGIDGGLPVEDPIGDTDIDVPVKRKAA</sequence>
<dbReference type="AlphaFoldDB" id="A0A6L9UF61"/>
<gene>
    <name evidence="1" type="ORF">GR212_32635</name>
</gene>
<evidence type="ECO:0000313" key="1">
    <source>
        <dbReference type="EMBL" id="NEI74304.1"/>
    </source>
</evidence>
<dbReference type="Proteomes" id="UP000483035">
    <property type="component" value="Unassembled WGS sequence"/>
</dbReference>
<evidence type="ECO:0000313" key="2">
    <source>
        <dbReference type="Proteomes" id="UP000483035"/>
    </source>
</evidence>
<comment type="caution">
    <text evidence="1">The sequence shown here is derived from an EMBL/GenBank/DDBJ whole genome shotgun (WGS) entry which is preliminary data.</text>
</comment>
<name>A0A6L9UF61_9HYPH</name>